<dbReference type="GO" id="GO:0004113">
    <property type="term" value="F:2',3'-cyclic-nucleotide 3'-phosphodiesterase activity"/>
    <property type="evidence" value="ECO:0007669"/>
    <property type="project" value="TreeGrafter"/>
</dbReference>
<evidence type="ECO:0000313" key="1">
    <source>
        <dbReference type="EMBL" id="ROW03859.1"/>
    </source>
</evidence>
<dbReference type="OrthoDB" id="514292at2759"/>
<protein>
    <recommendedName>
        <fullName evidence="3">2',3'-cyclic-nucleotide 3'-phosphodiesterase</fullName>
    </recommendedName>
</protein>
<dbReference type="InParanoid" id="A0A423WKG2"/>
<name>A0A423WKG2_9PEZI</name>
<dbReference type="AlphaFoldDB" id="A0A423WKG2"/>
<dbReference type="PANTHER" id="PTHR28141:SF1">
    <property type="entry name" value="2',3'-CYCLIC-NUCLEOTIDE 3'-PHOSPHODIESTERASE"/>
    <property type="match status" value="1"/>
</dbReference>
<dbReference type="EMBL" id="LKEB01000048">
    <property type="protein sequence ID" value="ROW03859.1"/>
    <property type="molecule type" value="Genomic_DNA"/>
</dbReference>
<evidence type="ECO:0008006" key="3">
    <source>
        <dbReference type="Google" id="ProtNLM"/>
    </source>
</evidence>
<keyword evidence="2" id="KW-1185">Reference proteome</keyword>
<dbReference type="SUPFAM" id="SSF55144">
    <property type="entry name" value="LigT-like"/>
    <property type="match status" value="1"/>
</dbReference>
<dbReference type="InterPro" id="IPR012386">
    <property type="entry name" value="Cyclic-nucl_3Pdiesterase"/>
</dbReference>
<evidence type="ECO:0000313" key="2">
    <source>
        <dbReference type="Proteomes" id="UP000285146"/>
    </source>
</evidence>
<reference evidence="1 2" key="1">
    <citation type="submission" date="2015-09" db="EMBL/GenBank/DDBJ databases">
        <title>Host preference determinants of Valsa canker pathogens revealed by comparative genomics.</title>
        <authorList>
            <person name="Yin Z."/>
            <person name="Huang L."/>
        </authorList>
    </citation>
    <scope>NUCLEOTIDE SEQUENCE [LARGE SCALE GENOMIC DNA]</scope>
    <source>
        <strain evidence="1 2">SXYLt</strain>
    </source>
</reference>
<dbReference type="STRING" id="1230097.A0A423WKG2"/>
<gene>
    <name evidence="1" type="ORF">VPNG_07272</name>
</gene>
<dbReference type="InterPro" id="IPR009097">
    <property type="entry name" value="Cyclic_Pdiesterase"/>
</dbReference>
<accession>A0A423WKG2</accession>
<dbReference type="PANTHER" id="PTHR28141">
    <property type="entry name" value="2',3'-CYCLIC-NUCLEOTIDE 3'-PHOSPHODIESTERASE"/>
    <property type="match status" value="1"/>
</dbReference>
<proteinExistence type="predicted"/>
<dbReference type="GO" id="GO:0009187">
    <property type="term" value="P:cyclic nucleotide metabolic process"/>
    <property type="evidence" value="ECO:0007669"/>
    <property type="project" value="TreeGrafter"/>
</dbReference>
<dbReference type="Proteomes" id="UP000285146">
    <property type="component" value="Unassembled WGS sequence"/>
</dbReference>
<organism evidence="1 2">
    <name type="scientific">Cytospora leucostoma</name>
    <dbReference type="NCBI Taxonomy" id="1230097"/>
    <lineage>
        <taxon>Eukaryota</taxon>
        <taxon>Fungi</taxon>
        <taxon>Dikarya</taxon>
        <taxon>Ascomycota</taxon>
        <taxon>Pezizomycotina</taxon>
        <taxon>Sordariomycetes</taxon>
        <taxon>Sordariomycetidae</taxon>
        <taxon>Diaporthales</taxon>
        <taxon>Cytosporaceae</taxon>
        <taxon>Cytospora</taxon>
    </lineage>
</organism>
<comment type="caution">
    <text evidence="1">The sequence shown here is derived from an EMBL/GenBank/DDBJ whole genome shotgun (WGS) entry which is preliminary data.</text>
</comment>
<sequence length="211" mass="23057">MPGSSLWLTPPPSHPLYAILTSLIETSVPDHFPHEEPRAPIFSPHLTLTSNIDPGVYADQPQTWLDSIEFPSAAGVDVKFEKVKTEDVYYRRCYIKCAFDGLREVAAIARARGVEGEVVVGPKTKAWLAEWKEAFGPHGLVDLGSWLTRYGSGDTTIDEGKLKEIEKTVQESGVGLGEASAGSTGWKGGVVWLVPTDRGIKDWKPIATRAL</sequence>
<dbReference type="Gene3D" id="3.90.1140.10">
    <property type="entry name" value="Cyclic phosphodiesterase"/>
    <property type="match status" value="1"/>
</dbReference>
<dbReference type="Pfam" id="PF07823">
    <property type="entry name" value="CPDase"/>
    <property type="match status" value="1"/>
</dbReference>